<comment type="similarity">
    <text evidence="1 10">Belongs to the peptidase A1 family.</text>
</comment>
<proteinExistence type="inferred from homology"/>
<dbReference type="InterPro" id="IPR033121">
    <property type="entry name" value="PEPTIDASE_A1"/>
</dbReference>
<evidence type="ECO:0000313" key="14">
    <source>
        <dbReference type="EMBL" id="KAG0281915.1"/>
    </source>
</evidence>
<feature type="domain" description="Peptidase A1" evidence="13">
    <location>
        <begin position="447"/>
        <end position="754"/>
    </location>
</feature>
<dbReference type="Gene3D" id="2.40.70.10">
    <property type="entry name" value="Acid Proteases"/>
    <property type="match status" value="2"/>
</dbReference>
<dbReference type="InterPro" id="IPR001461">
    <property type="entry name" value="Aspartic_peptidase_A1"/>
</dbReference>
<feature type="transmembrane region" description="Helical" evidence="12">
    <location>
        <begin position="41"/>
        <end position="66"/>
    </location>
</feature>
<dbReference type="Pfam" id="PF00026">
    <property type="entry name" value="Asp"/>
    <property type="match status" value="1"/>
</dbReference>
<comment type="caution">
    <text evidence="14">The sequence shown here is derived from an EMBL/GenBank/DDBJ whole genome shotgun (WGS) entry which is preliminary data.</text>
</comment>
<feature type="disulfide bond" evidence="9">
    <location>
        <begin position="478"/>
        <end position="483"/>
    </location>
</feature>
<feature type="compositionally biased region" description="Basic and acidic residues" evidence="11">
    <location>
        <begin position="257"/>
        <end position="272"/>
    </location>
</feature>
<dbReference type="GO" id="GO:0004190">
    <property type="term" value="F:aspartic-type endopeptidase activity"/>
    <property type="evidence" value="ECO:0007669"/>
    <property type="project" value="UniProtKB-KW"/>
</dbReference>
<dbReference type="GO" id="GO:0006508">
    <property type="term" value="P:proteolysis"/>
    <property type="evidence" value="ECO:0007669"/>
    <property type="project" value="UniProtKB-KW"/>
</dbReference>
<evidence type="ECO:0000256" key="5">
    <source>
        <dbReference type="ARBA" id="ARBA00022801"/>
    </source>
</evidence>
<feature type="disulfide bond" evidence="9">
    <location>
        <begin position="682"/>
        <end position="716"/>
    </location>
</feature>
<organism evidence="14 15">
    <name type="scientific">Linnemannia exigua</name>
    <dbReference type="NCBI Taxonomy" id="604196"/>
    <lineage>
        <taxon>Eukaryota</taxon>
        <taxon>Fungi</taxon>
        <taxon>Fungi incertae sedis</taxon>
        <taxon>Mucoromycota</taxon>
        <taxon>Mortierellomycotina</taxon>
        <taxon>Mortierellomycetes</taxon>
        <taxon>Mortierellales</taxon>
        <taxon>Mortierellaceae</taxon>
        <taxon>Linnemannia</taxon>
    </lineage>
</organism>
<feature type="active site" evidence="8">
    <location>
        <position position="465"/>
    </location>
</feature>
<evidence type="ECO:0000256" key="8">
    <source>
        <dbReference type="PIRSR" id="PIRSR601461-1"/>
    </source>
</evidence>
<feature type="compositionally biased region" description="Basic and acidic residues" evidence="11">
    <location>
        <begin position="396"/>
        <end position="405"/>
    </location>
</feature>
<dbReference type="EMBL" id="JAAAIL010000003">
    <property type="protein sequence ID" value="KAG0281915.1"/>
    <property type="molecule type" value="Genomic_DNA"/>
</dbReference>
<feature type="region of interest" description="Disordered" evidence="11">
    <location>
        <begin position="257"/>
        <end position="324"/>
    </location>
</feature>
<sequence>MKLVPLTVTLSPNLALAGLRSPCVKSPTPASLSRPRRTETIVNLARALTIVFAVGGITMFVFWATLPTPALRDSVQPGPPFIPTFQSGHHTRFEPPPQIGAPVQITETSPEQHTTNLTEDDFFATPLSDSLLVSSDSTLLNNPECDFACQDKNLIDALSRIANSKRRYSNRSKDDNNAVLKVDDGSIDTEDSKVRERTVEILKRSNIYPEGGEGDFLKGSKKVQGKGTSKNTSSHKKDKSLKERAIDFLKRSNIFPERGESELESAHHDKAANKAGKKTSHHEHSLHERSNIYAERDSDSTLVHHDKKISKTGSIKTSTHKHSLNERSNIYPERDDEDLDSIVISSASVSETIKKPTVHYGGKHAMRHKEQGIALLERSNIYPERGDEDLEVLENKKAKKNDTHHNKDKKHKVVKESLSDKKGANSHNDFEPQARIPLKSIGQVSGYYGEIQIGKPKQTFNVVFDTGSSDLWIPSSKCIEDGCISHQRFDGVHSESYKTTDTPFEIEYGTGEVSGVVSEDIISLGELSSKKPIRFAESMTSSALFGRAVFDGVFGLAYQEMSSSGERPPFLAMMDQKSLNHGMFGFFMGKGFGELSIGGYDSAKIQGGDEILWSDVVKKGYWEIKMDKVKTGKSDFLNVPAHALVDTGTTQIIMPVDLARHLHAQLLPGARHIHDGIYSLPCNGKNMPMLRVQVGGKMFEVPPSLYTLQEIAPGRCMSGFAGEEVDGTAWILGDVFLRSVYSIFDFDNDRVGFGTLA</sequence>
<keyword evidence="2 10" id="KW-0645">Protease</keyword>
<evidence type="ECO:0000313" key="15">
    <source>
        <dbReference type="Proteomes" id="UP001194580"/>
    </source>
</evidence>
<dbReference type="PANTHER" id="PTHR47966">
    <property type="entry name" value="BETA-SITE APP-CLEAVING ENZYME, ISOFORM A-RELATED"/>
    <property type="match status" value="1"/>
</dbReference>
<keyword evidence="7 9" id="KW-1015">Disulfide bond</keyword>
<evidence type="ECO:0000256" key="11">
    <source>
        <dbReference type="SAM" id="MobiDB-lite"/>
    </source>
</evidence>
<evidence type="ECO:0000256" key="12">
    <source>
        <dbReference type="SAM" id="Phobius"/>
    </source>
</evidence>
<feature type="region of interest" description="Disordered" evidence="11">
    <location>
        <begin position="212"/>
        <end position="243"/>
    </location>
</feature>
<dbReference type="Proteomes" id="UP001194580">
    <property type="component" value="Unassembled WGS sequence"/>
</dbReference>
<name>A0AAD4DMI7_9FUNG</name>
<keyword evidence="3" id="KW-0732">Signal</keyword>
<dbReference type="PROSITE" id="PS51767">
    <property type="entry name" value="PEPTIDASE_A1"/>
    <property type="match status" value="1"/>
</dbReference>
<evidence type="ECO:0000256" key="7">
    <source>
        <dbReference type="ARBA" id="ARBA00023157"/>
    </source>
</evidence>
<evidence type="ECO:0000256" key="6">
    <source>
        <dbReference type="ARBA" id="ARBA00023145"/>
    </source>
</evidence>
<evidence type="ECO:0000256" key="9">
    <source>
        <dbReference type="PIRSR" id="PIRSR601461-2"/>
    </source>
</evidence>
<feature type="region of interest" description="Disordered" evidence="11">
    <location>
        <begin position="396"/>
        <end position="434"/>
    </location>
</feature>
<reference evidence="14" key="1">
    <citation type="journal article" date="2020" name="Fungal Divers.">
        <title>Resolving the Mortierellaceae phylogeny through synthesis of multi-gene phylogenetics and phylogenomics.</title>
        <authorList>
            <person name="Vandepol N."/>
            <person name="Liber J."/>
            <person name="Desiro A."/>
            <person name="Na H."/>
            <person name="Kennedy M."/>
            <person name="Barry K."/>
            <person name="Grigoriev I.V."/>
            <person name="Miller A.N."/>
            <person name="O'Donnell K."/>
            <person name="Stajich J.E."/>
            <person name="Bonito G."/>
        </authorList>
    </citation>
    <scope>NUCLEOTIDE SEQUENCE</scope>
    <source>
        <strain evidence="14">NRRL 28262</strain>
    </source>
</reference>
<feature type="compositionally biased region" description="Basic and acidic residues" evidence="11">
    <location>
        <begin position="414"/>
        <end position="432"/>
    </location>
</feature>
<feature type="active site" evidence="8">
    <location>
        <position position="646"/>
    </location>
</feature>
<dbReference type="PRINTS" id="PR00792">
    <property type="entry name" value="PEPSIN"/>
</dbReference>
<evidence type="ECO:0000256" key="2">
    <source>
        <dbReference type="ARBA" id="ARBA00022670"/>
    </source>
</evidence>
<protein>
    <submittedName>
        <fullName evidence="14">Vacuolar protease A</fullName>
    </submittedName>
</protein>
<evidence type="ECO:0000256" key="4">
    <source>
        <dbReference type="ARBA" id="ARBA00022750"/>
    </source>
</evidence>
<dbReference type="SUPFAM" id="SSF50630">
    <property type="entry name" value="Acid proteases"/>
    <property type="match status" value="1"/>
</dbReference>
<evidence type="ECO:0000256" key="3">
    <source>
        <dbReference type="ARBA" id="ARBA00022729"/>
    </source>
</evidence>
<keyword evidence="6" id="KW-0865">Zymogen</keyword>
<keyword evidence="12" id="KW-0812">Transmembrane</keyword>
<keyword evidence="5 10" id="KW-0378">Hydrolase</keyword>
<dbReference type="InterPro" id="IPR021109">
    <property type="entry name" value="Peptidase_aspartic_dom_sf"/>
</dbReference>
<dbReference type="AlphaFoldDB" id="A0AAD4DMI7"/>
<dbReference type="InterPro" id="IPR001969">
    <property type="entry name" value="Aspartic_peptidase_AS"/>
</dbReference>
<evidence type="ECO:0000256" key="10">
    <source>
        <dbReference type="RuleBase" id="RU000454"/>
    </source>
</evidence>
<dbReference type="PANTHER" id="PTHR47966:SF51">
    <property type="entry name" value="BETA-SITE APP-CLEAVING ENZYME, ISOFORM A-RELATED"/>
    <property type="match status" value="1"/>
</dbReference>
<feature type="compositionally biased region" description="Basic and acidic residues" evidence="11">
    <location>
        <begin position="282"/>
        <end position="304"/>
    </location>
</feature>
<keyword evidence="12" id="KW-1133">Transmembrane helix</keyword>
<accession>A0AAD4DMI7</accession>
<keyword evidence="15" id="KW-1185">Reference proteome</keyword>
<gene>
    <name evidence="14" type="primary">PEP2_7</name>
    <name evidence="14" type="ORF">BGZ95_006422</name>
</gene>
<keyword evidence="4 10" id="KW-0064">Aspartyl protease</keyword>
<evidence type="ECO:0000259" key="13">
    <source>
        <dbReference type="PROSITE" id="PS51767"/>
    </source>
</evidence>
<dbReference type="FunFam" id="2.40.70.10:FF:000008">
    <property type="entry name" value="Cathepsin D"/>
    <property type="match status" value="1"/>
</dbReference>
<evidence type="ECO:0000256" key="1">
    <source>
        <dbReference type="ARBA" id="ARBA00007447"/>
    </source>
</evidence>
<keyword evidence="12" id="KW-0472">Membrane</keyword>
<dbReference type="PROSITE" id="PS00141">
    <property type="entry name" value="ASP_PROTEASE"/>
    <property type="match status" value="1"/>
</dbReference>